<reference evidence="2" key="2">
    <citation type="journal article" date="2023" name="IMA Fungus">
        <title>Comparative genomic study of the Penicillium genus elucidates a diverse pangenome and 15 lateral gene transfer events.</title>
        <authorList>
            <person name="Petersen C."/>
            <person name="Sorensen T."/>
            <person name="Nielsen M.R."/>
            <person name="Sondergaard T.E."/>
            <person name="Sorensen J.L."/>
            <person name="Fitzpatrick D.A."/>
            <person name="Frisvad J.C."/>
            <person name="Nielsen K.L."/>
        </authorList>
    </citation>
    <scope>NUCLEOTIDE SEQUENCE</scope>
    <source>
        <strain evidence="2">IBT 23319</strain>
    </source>
</reference>
<evidence type="ECO:0000313" key="2">
    <source>
        <dbReference type="EMBL" id="KAJ5243097.1"/>
    </source>
</evidence>
<dbReference type="PANTHER" id="PTHR47657:SF13">
    <property type="entry name" value="ZN(2)-C6 FUNGAL-TYPE DOMAIN-CONTAINING PROTEIN-RELATED"/>
    <property type="match status" value="1"/>
</dbReference>
<evidence type="ECO:0000313" key="3">
    <source>
        <dbReference type="Proteomes" id="UP001147733"/>
    </source>
</evidence>
<accession>A0A9W9TVK5</accession>
<sequence length="285" mass="33362">MAISDPHNLWQCHLVQWGIEFPSILHLLLALSALHLAHERPDEREKYLQQADGHFTFGVRTVTNVLSLQDMNEDNCQLIYMSAVLIIFIYFGRGPRNGQYLIFSEAGPSEWLVLLQGVKLTVGKYHEKVYSGVLEPEKSSPLPEITPSMRIELHEHTVHTQAVQRFIEQEAPVDDLPIYVSVLDNLYEIMNRVYERRSAGQLGVAFMDLLIGWLYRLPEKFVRLLEEKEPRALVILAYWAVMFRYMDAVWFMEGWAEHVLWGVSTFLQEEYRSWIEWPLQKVKQE</sequence>
<dbReference type="InterPro" id="IPR052400">
    <property type="entry name" value="Zn2-C6_fungal_TF"/>
</dbReference>
<dbReference type="EMBL" id="JAPQKT010000001">
    <property type="protein sequence ID" value="KAJ5243097.1"/>
    <property type="molecule type" value="Genomic_DNA"/>
</dbReference>
<name>A0A9W9TVK5_PENCI</name>
<organism evidence="2 3">
    <name type="scientific">Penicillium citrinum</name>
    <dbReference type="NCBI Taxonomy" id="5077"/>
    <lineage>
        <taxon>Eukaryota</taxon>
        <taxon>Fungi</taxon>
        <taxon>Dikarya</taxon>
        <taxon>Ascomycota</taxon>
        <taxon>Pezizomycotina</taxon>
        <taxon>Eurotiomycetes</taxon>
        <taxon>Eurotiomycetidae</taxon>
        <taxon>Eurotiales</taxon>
        <taxon>Aspergillaceae</taxon>
        <taxon>Penicillium</taxon>
    </lineage>
</organism>
<dbReference type="OrthoDB" id="416217at2759"/>
<dbReference type="GO" id="GO:0000981">
    <property type="term" value="F:DNA-binding transcription factor activity, RNA polymerase II-specific"/>
    <property type="evidence" value="ECO:0007669"/>
    <property type="project" value="TreeGrafter"/>
</dbReference>
<dbReference type="GeneID" id="81379511"/>
<comment type="caution">
    <text evidence="2">The sequence shown here is derived from an EMBL/GenBank/DDBJ whole genome shotgun (WGS) entry which is preliminary data.</text>
</comment>
<proteinExistence type="predicted"/>
<dbReference type="Proteomes" id="UP001147733">
    <property type="component" value="Unassembled WGS sequence"/>
</dbReference>
<dbReference type="AlphaFoldDB" id="A0A9W9TVK5"/>
<keyword evidence="3" id="KW-1185">Reference proteome</keyword>
<feature type="signal peptide" evidence="1">
    <location>
        <begin position="1"/>
        <end position="39"/>
    </location>
</feature>
<evidence type="ECO:0000256" key="1">
    <source>
        <dbReference type="SAM" id="SignalP"/>
    </source>
</evidence>
<reference evidence="2" key="1">
    <citation type="submission" date="2022-11" db="EMBL/GenBank/DDBJ databases">
        <authorList>
            <person name="Petersen C."/>
        </authorList>
    </citation>
    <scope>NUCLEOTIDE SEQUENCE</scope>
    <source>
        <strain evidence="2">IBT 23319</strain>
    </source>
</reference>
<gene>
    <name evidence="2" type="ORF">N7469_001424</name>
</gene>
<dbReference type="PANTHER" id="PTHR47657">
    <property type="entry name" value="STEROL REGULATORY ELEMENT-BINDING PROTEIN ECM22"/>
    <property type="match status" value="1"/>
</dbReference>
<keyword evidence="1" id="KW-0732">Signal</keyword>
<protein>
    <submittedName>
        <fullName evidence="2">Uncharacterized protein</fullName>
    </submittedName>
</protein>
<dbReference type="RefSeq" id="XP_056506101.1">
    <property type="nucleotide sequence ID" value="XM_056640344.1"/>
</dbReference>
<feature type="chain" id="PRO_5040895900" evidence="1">
    <location>
        <begin position="40"/>
        <end position="285"/>
    </location>
</feature>